<protein>
    <submittedName>
        <fullName evidence="2">Biosynthetic Aromatic amino acid aminotransferase alpha @ Aspartate aminotransferase</fullName>
        <ecNumber evidence="2">2.6.1.1</ecNumber>
        <ecNumber evidence="2">2.6.1.57</ecNumber>
    </submittedName>
</protein>
<dbReference type="InterPro" id="IPR015424">
    <property type="entry name" value="PyrdxlP-dep_Trfase"/>
</dbReference>
<keyword evidence="2" id="KW-0032">Aminotransferase</keyword>
<dbReference type="PANTHER" id="PTHR42691:SF1">
    <property type="entry name" value="ASPARTATE AMINOTRANSFERASE YHDR-RELATED"/>
    <property type="match status" value="1"/>
</dbReference>
<dbReference type="InterPro" id="IPR004839">
    <property type="entry name" value="Aminotransferase_I/II_large"/>
</dbReference>
<proteinExistence type="predicted"/>
<dbReference type="AlphaFoldDB" id="A0A160V9N9"/>
<sequence length="394" mass="43329">MAVSQKVRQFMEEGGWIRRVFEEGMALKAQIGADKVFDLSLGNPVMEPPKEFHDELRRLANTPLSGMHRYMPNPGYMETRQAVADTLKAESGLDFGAGDVIMTCGAAAAANVVLKTILNECDEVIILSPYFWEYLYYIDNHGGVAVVAACDDQFQPDLAAIEAVMTPKTRAIMVNSPNNPSGAVYSEDSIKGLAALLERKQAEHGTEIFIISDEPYRRIIFDGMTFPQILPHYDNSVVVTSHAKDLALPGERIGYIAVNPNYAGKEELSGGLSFCNRTLGFVNAPALMQHIVRNLQGVSVDAGYYEKKRDYLCQNLGELGYEVVQPQGAFYLYPKAPIEDDVVFCRTLLNSNVLVVPGRGFGTPGYFRISYCVEDWVLEGAVQGFSKAVAAPEG</sequence>
<dbReference type="Gene3D" id="3.90.1150.10">
    <property type="entry name" value="Aspartate Aminotransferase, domain 1"/>
    <property type="match status" value="2"/>
</dbReference>
<dbReference type="Pfam" id="PF00155">
    <property type="entry name" value="Aminotran_1_2"/>
    <property type="match status" value="1"/>
</dbReference>
<name>A0A160V9N9_9ZZZZ</name>
<evidence type="ECO:0000313" key="2">
    <source>
        <dbReference type="EMBL" id="CUV02729.1"/>
    </source>
</evidence>
<dbReference type="EC" id="2.6.1.1" evidence="2"/>
<dbReference type="EC" id="2.6.1.57" evidence="2"/>
<dbReference type="GO" id="GO:0030170">
    <property type="term" value="F:pyridoxal phosphate binding"/>
    <property type="evidence" value="ECO:0007669"/>
    <property type="project" value="InterPro"/>
</dbReference>
<dbReference type="SUPFAM" id="SSF53383">
    <property type="entry name" value="PLP-dependent transferases"/>
    <property type="match status" value="1"/>
</dbReference>
<evidence type="ECO:0000259" key="1">
    <source>
        <dbReference type="Pfam" id="PF00155"/>
    </source>
</evidence>
<dbReference type="CDD" id="cd00609">
    <property type="entry name" value="AAT_like"/>
    <property type="match status" value="1"/>
</dbReference>
<feature type="domain" description="Aminotransferase class I/classII large" evidence="1">
    <location>
        <begin position="35"/>
        <end position="382"/>
    </location>
</feature>
<dbReference type="InterPro" id="IPR015422">
    <property type="entry name" value="PyrdxlP-dep_Trfase_small"/>
</dbReference>
<organism evidence="2">
    <name type="scientific">hydrothermal vent metagenome</name>
    <dbReference type="NCBI Taxonomy" id="652676"/>
    <lineage>
        <taxon>unclassified sequences</taxon>
        <taxon>metagenomes</taxon>
        <taxon>ecological metagenomes</taxon>
    </lineage>
</organism>
<reference evidence="2" key="1">
    <citation type="submission" date="2015-10" db="EMBL/GenBank/DDBJ databases">
        <authorList>
            <person name="Gilbert D.G."/>
        </authorList>
    </citation>
    <scope>NUCLEOTIDE SEQUENCE</scope>
</reference>
<dbReference type="InterPro" id="IPR015421">
    <property type="entry name" value="PyrdxlP-dep_Trfase_major"/>
</dbReference>
<dbReference type="NCBIfam" id="NF005305">
    <property type="entry name" value="PRK06836.1"/>
    <property type="match status" value="1"/>
</dbReference>
<dbReference type="EMBL" id="FAXA01000297">
    <property type="protein sequence ID" value="CUV02729.1"/>
    <property type="molecule type" value="Genomic_DNA"/>
</dbReference>
<dbReference type="PANTHER" id="PTHR42691">
    <property type="entry name" value="ASPARTATE AMINOTRANSFERASE YHDR-RELATED"/>
    <property type="match status" value="1"/>
</dbReference>
<dbReference type="GO" id="GO:0004069">
    <property type="term" value="F:L-aspartate:2-oxoglutarate aminotransferase activity"/>
    <property type="evidence" value="ECO:0007669"/>
    <property type="project" value="UniProtKB-EC"/>
</dbReference>
<gene>
    <name evidence="2" type="ORF">MGWOODY_Clf1395</name>
</gene>
<accession>A0A160V9N9</accession>
<keyword evidence="2" id="KW-0808">Transferase</keyword>
<dbReference type="Gene3D" id="3.40.640.10">
    <property type="entry name" value="Type I PLP-dependent aspartate aminotransferase-like (Major domain)"/>
    <property type="match status" value="1"/>
</dbReference>